<reference evidence="2 3" key="1">
    <citation type="submission" date="2022-07" db="EMBL/GenBank/DDBJ databases">
        <title>Two temperate virus in Haloterrigena jeotgali A29.</title>
        <authorList>
            <person name="Deng X."/>
        </authorList>
    </citation>
    <scope>NUCLEOTIDE SEQUENCE [LARGE SCALE GENOMIC DNA]</scope>
    <source>
        <strain evidence="2 3">A29</strain>
    </source>
</reference>
<feature type="compositionally biased region" description="Basic and acidic residues" evidence="1">
    <location>
        <begin position="43"/>
        <end position="54"/>
    </location>
</feature>
<feature type="region of interest" description="Disordered" evidence="1">
    <location>
        <begin position="1"/>
        <end position="54"/>
    </location>
</feature>
<gene>
    <name evidence="2" type="ORF">NP511_17795</name>
</gene>
<name>A0AAF0PEJ7_9EURY</name>
<proteinExistence type="predicted"/>
<sequence>MSTSDSDISAMMQHLDAARANRDPEQDEGCSNCRKPVHKRKVKQIDIGDGRSARGHHEVKLKRVCPECGAEVPRIRSGSSVISGGEKKIEAIYNSNTGAIHLCQDAESNTAECGWSGGTRKEIRVNEADICGECRAAR</sequence>
<dbReference type="EMBL" id="CP101873">
    <property type="protein sequence ID" value="WMT07228.1"/>
    <property type="molecule type" value="Genomic_DNA"/>
</dbReference>
<protein>
    <submittedName>
        <fullName evidence="2">Uncharacterized protein</fullName>
    </submittedName>
</protein>
<evidence type="ECO:0000313" key="2">
    <source>
        <dbReference type="EMBL" id="WMT07228.1"/>
    </source>
</evidence>
<dbReference type="GeneID" id="84215834"/>
<dbReference type="Proteomes" id="UP001224926">
    <property type="component" value="Chromosome"/>
</dbReference>
<organism evidence="2 3">
    <name type="scientific">Natrinema thermotolerans</name>
    <dbReference type="NCBI Taxonomy" id="121872"/>
    <lineage>
        <taxon>Archaea</taxon>
        <taxon>Methanobacteriati</taxon>
        <taxon>Methanobacteriota</taxon>
        <taxon>Stenosarchaea group</taxon>
        <taxon>Halobacteria</taxon>
        <taxon>Halobacteriales</taxon>
        <taxon>Natrialbaceae</taxon>
        <taxon>Natrinema</taxon>
    </lineage>
</organism>
<keyword evidence="3" id="KW-1185">Reference proteome</keyword>
<dbReference type="AlphaFoldDB" id="A0AAF0PEJ7"/>
<dbReference type="GeneID" id="39864316"/>
<evidence type="ECO:0000313" key="3">
    <source>
        <dbReference type="Proteomes" id="UP001224926"/>
    </source>
</evidence>
<evidence type="ECO:0000256" key="1">
    <source>
        <dbReference type="SAM" id="MobiDB-lite"/>
    </source>
</evidence>
<dbReference type="RefSeq" id="WP_049966516.1">
    <property type="nucleotide sequence ID" value="NZ_CP101873.1"/>
</dbReference>
<accession>A0AAF0PEJ7</accession>